<proteinExistence type="predicted"/>
<dbReference type="Proteomes" id="UP001152795">
    <property type="component" value="Unassembled WGS sequence"/>
</dbReference>
<accession>A0A7D9J6Z8</accession>
<evidence type="ECO:0000313" key="4">
    <source>
        <dbReference type="Proteomes" id="UP001152795"/>
    </source>
</evidence>
<sequence>MPKESNQPKSDSRALRRLDPYNRSPREREESPERSSRHSSGEKARSRPSQSASRSETRSRSRSPSEPPQWARELLKNQEDYSKEMKRLQSEIERDRASMSTRDCGQTMGVVLSTFW</sequence>
<evidence type="ECO:0000313" key="3">
    <source>
        <dbReference type="EMBL" id="CAB4038991.1"/>
    </source>
</evidence>
<keyword evidence="4" id="KW-1185">Reference proteome</keyword>
<evidence type="ECO:0000256" key="1">
    <source>
        <dbReference type="SAM" id="MobiDB-lite"/>
    </source>
</evidence>
<organism evidence="3 4">
    <name type="scientific">Paramuricea clavata</name>
    <name type="common">Red gorgonian</name>
    <name type="synonym">Violescent sea-whip</name>
    <dbReference type="NCBI Taxonomy" id="317549"/>
    <lineage>
        <taxon>Eukaryota</taxon>
        <taxon>Metazoa</taxon>
        <taxon>Cnidaria</taxon>
        <taxon>Anthozoa</taxon>
        <taxon>Octocorallia</taxon>
        <taxon>Malacalcyonacea</taxon>
        <taxon>Plexauridae</taxon>
        <taxon>Paramuricea</taxon>
    </lineage>
</organism>
<gene>
    <name evidence="2" type="ORF">PACLA_8A008232</name>
    <name evidence="3" type="ORF">PACLA_8A039235</name>
</gene>
<dbReference type="EMBL" id="CACRXK020024829">
    <property type="protein sequence ID" value="CAB4038991.1"/>
    <property type="molecule type" value="Genomic_DNA"/>
</dbReference>
<protein>
    <submittedName>
        <fullName evidence="3">Uncharacterized protein</fullName>
    </submittedName>
</protein>
<name>A0A7D9J6Z8_PARCT</name>
<feature type="compositionally biased region" description="Basic and acidic residues" evidence="1">
    <location>
        <begin position="73"/>
        <end position="97"/>
    </location>
</feature>
<comment type="caution">
    <text evidence="3">The sequence shown here is derived from an EMBL/GenBank/DDBJ whole genome shotgun (WGS) entry which is preliminary data.</text>
</comment>
<dbReference type="AlphaFoldDB" id="A0A7D9J6Z8"/>
<feature type="region of interest" description="Disordered" evidence="1">
    <location>
        <begin position="1"/>
        <end position="102"/>
    </location>
</feature>
<dbReference type="EMBL" id="CACRXK020012363">
    <property type="protein sequence ID" value="CAB4023192.1"/>
    <property type="molecule type" value="Genomic_DNA"/>
</dbReference>
<feature type="compositionally biased region" description="Basic and acidic residues" evidence="1">
    <location>
        <begin position="10"/>
        <end position="45"/>
    </location>
</feature>
<evidence type="ECO:0000313" key="2">
    <source>
        <dbReference type="EMBL" id="CAB4023192.1"/>
    </source>
</evidence>
<reference evidence="3" key="1">
    <citation type="submission" date="2020-04" db="EMBL/GenBank/DDBJ databases">
        <authorList>
            <person name="Alioto T."/>
            <person name="Alioto T."/>
            <person name="Gomez Garrido J."/>
        </authorList>
    </citation>
    <scope>NUCLEOTIDE SEQUENCE</scope>
    <source>
        <strain evidence="3">A484AB</strain>
    </source>
</reference>